<dbReference type="InterPro" id="IPR046960">
    <property type="entry name" value="PPR_At4g14850-like_plant"/>
</dbReference>
<dbReference type="PANTHER" id="PTHR47926:SF436">
    <property type="entry name" value="PENTATRICOPEPTIDE REPEAT-CONTAINING PROTEIN ELI1, CHLOROPLASTIC-LIKE ISOFORM X2"/>
    <property type="match status" value="1"/>
</dbReference>
<dbReference type="Gene3D" id="1.25.40.10">
    <property type="entry name" value="Tetratricopeptide repeat domain"/>
    <property type="match status" value="2"/>
</dbReference>
<dbReference type="InterPro" id="IPR011990">
    <property type="entry name" value="TPR-like_helical_dom_sf"/>
</dbReference>
<keyword evidence="1" id="KW-0677">Repeat</keyword>
<evidence type="ECO:0008006" key="5">
    <source>
        <dbReference type="Google" id="ProtNLM"/>
    </source>
</evidence>
<evidence type="ECO:0000313" key="3">
    <source>
        <dbReference type="EMBL" id="GAY53354.1"/>
    </source>
</evidence>
<evidence type="ECO:0000256" key="2">
    <source>
        <dbReference type="PROSITE-ProRule" id="PRU00708"/>
    </source>
</evidence>
<evidence type="ECO:0000256" key="1">
    <source>
        <dbReference type="ARBA" id="ARBA00022737"/>
    </source>
</evidence>
<organism evidence="3 4">
    <name type="scientific">Citrus unshiu</name>
    <name type="common">Satsuma mandarin</name>
    <name type="synonym">Citrus nobilis var. unshiu</name>
    <dbReference type="NCBI Taxonomy" id="55188"/>
    <lineage>
        <taxon>Eukaryota</taxon>
        <taxon>Viridiplantae</taxon>
        <taxon>Streptophyta</taxon>
        <taxon>Embryophyta</taxon>
        <taxon>Tracheophyta</taxon>
        <taxon>Spermatophyta</taxon>
        <taxon>Magnoliopsida</taxon>
        <taxon>eudicotyledons</taxon>
        <taxon>Gunneridae</taxon>
        <taxon>Pentapetalae</taxon>
        <taxon>rosids</taxon>
        <taxon>malvids</taxon>
        <taxon>Sapindales</taxon>
        <taxon>Rutaceae</taxon>
        <taxon>Aurantioideae</taxon>
        <taxon>Citrus</taxon>
    </lineage>
</organism>
<dbReference type="Pfam" id="PF13041">
    <property type="entry name" value="PPR_2"/>
    <property type="match status" value="1"/>
</dbReference>
<dbReference type="GO" id="GO:0003723">
    <property type="term" value="F:RNA binding"/>
    <property type="evidence" value="ECO:0007669"/>
    <property type="project" value="InterPro"/>
</dbReference>
<dbReference type="GO" id="GO:0009451">
    <property type="term" value="P:RNA modification"/>
    <property type="evidence" value="ECO:0007669"/>
    <property type="project" value="InterPro"/>
</dbReference>
<dbReference type="Pfam" id="PF01535">
    <property type="entry name" value="PPR"/>
    <property type="match status" value="2"/>
</dbReference>
<dbReference type="NCBIfam" id="TIGR00756">
    <property type="entry name" value="PPR"/>
    <property type="match status" value="1"/>
</dbReference>
<accession>A0A2H5PLY1</accession>
<proteinExistence type="predicted"/>
<evidence type="ECO:0000313" key="4">
    <source>
        <dbReference type="Proteomes" id="UP000236630"/>
    </source>
</evidence>
<dbReference type="PROSITE" id="PS51375">
    <property type="entry name" value="PPR"/>
    <property type="match status" value="1"/>
</dbReference>
<dbReference type="FunFam" id="1.25.40.10:FF:000344">
    <property type="entry name" value="Pentatricopeptide repeat-containing protein"/>
    <property type="match status" value="1"/>
</dbReference>
<dbReference type="PANTHER" id="PTHR47926">
    <property type="entry name" value="PENTATRICOPEPTIDE REPEAT-CONTAINING PROTEIN"/>
    <property type="match status" value="1"/>
</dbReference>
<gene>
    <name evidence="3" type="ORF">CUMW_148670</name>
</gene>
<dbReference type="AlphaFoldDB" id="A0A2H5PLY1"/>
<keyword evidence="4" id="KW-1185">Reference proteome</keyword>
<dbReference type="EMBL" id="BDQV01000091">
    <property type="protein sequence ID" value="GAY53354.1"/>
    <property type="molecule type" value="Genomic_DNA"/>
</dbReference>
<sequence length="213" mass="24349">MLSTDFFFDPYSASKLFTPCALSTFSSLEYARKMFDQIPQPNLYTWNTLIRAYSSSDEPIQSFMIFLQLVYNSPYFPNEFTLPFVIKAAARPVQFRVGQAIHGMFEDDLVISNSLIHFYAVCGDLAMAYCVFVMIGKKDVVSWNSMISGFVEGGFFEKAIELYREMEVENVKPDEVTMVVVLSACAKKRDLEFGIWVSSHIEKNGIKMDLTFE</sequence>
<dbReference type="InterPro" id="IPR002885">
    <property type="entry name" value="PPR_rpt"/>
</dbReference>
<name>A0A2H5PLY1_CITUN</name>
<comment type="caution">
    <text evidence="3">The sequence shown here is derived from an EMBL/GenBank/DDBJ whole genome shotgun (WGS) entry which is preliminary data.</text>
</comment>
<dbReference type="Proteomes" id="UP000236630">
    <property type="component" value="Unassembled WGS sequence"/>
</dbReference>
<feature type="repeat" description="PPR" evidence="2">
    <location>
        <begin position="139"/>
        <end position="173"/>
    </location>
</feature>
<reference evidence="3 4" key="1">
    <citation type="journal article" date="2017" name="Front. Genet.">
        <title>Draft sequencing of the heterozygous diploid genome of Satsuma (Citrus unshiu Marc.) using a hybrid assembly approach.</title>
        <authorList>
            <person name="Shimizu T."/>
            <person name="Tanizawa Y."/>
            <person name="Mochizuki T."/>
            <person name="Nagasaki H."/>
            <person name="Yoshioka T."/>
            <person name="Toyoda A."/>
            <person name="Fujiyama A."/>
            <person name="Kaminuma E."/>
            <person name="Nakamura Y."/>
        </authorList>
    </citation>
    <scope>NUCLEOTIDE SEQUENCE [LARGE SCALE GENOMIC DNA]</scope>
    <source>
        <strain evidence="4">cv. Miyagawa wase</strain>
    </source>
</reference>
<protein>
    <recommendedName>
        <fullName evidence="5">Pentatricopeptide repeat-containing protein</fullName>
    </recommendedName>
</protein>